<name>A0A5J9U2J4_9POAL</name>
<proteinExistence type="predicted"/>
<protein>
    <submittedName>
        <fullName evidence="2">Uncharacterized protein</fullName>
    </submittedName>
</protein>
<accession>A0A5J9U2J4</accession>
<reference evidence="2 3" key="1">
    <citation type="journal article" date="2019" name="Sci. Rep.">
        <title>A high-quality genome of Eragrostis curvula grass provides insights into Poaceae evolution and supports new strategies to enhance forage quality.</title>
        <authorList>
            <person name="Carballo J."/>
            <person name="Santos B.A.C.M."/>
            <person name="Zappacosta D."/>
            <person name="Garbus I."/>
            <person name="Selva J.P."/>
            <person name="Gallo C.A."/>
            <person name="Diaz A."/>
            <person name="Albertini E."/>
            <person name="Caccamo M."/>
            <person name="Echenique V."/>
        </authorList>
    </citation>
    <scope>NUCLEOTIDE SEQUENCE [LARGE SCALE GENOMIC DNA]</scope>
    <source>
        <strain evidence="3">cv. Victoria</strain>
        <tissue evidence="2">Leaf</tissue>
    </source>
</reference>
<feature type="non-terminal residue" evidence="2">
    <location>
        <position position="1"/>
    </location>
</feature>
<keyword evidence="3" id="KW-1185">Reference proteome</keyword>
<feature type="region of interest" description="Disordered" evidence="1">
    <location>
        <begin position="44"/>
        <end position="130"/>
    </location>
</feature>
<gene>
    <name evidence="2" type="ORF">EJB05_33727</name>
</gene>
<sequence>MEKGPRMTKEYISQYRTCVLGFDKRIRGVSYRLLVGPTSYAEHRRHMEVEGPSSRPRRPLEVRDTSSPITRKRTRSEHRSKEEPNSSGNERHRDQEEMADINGEDREEEQQSESEHESSSNEESEDSDKDAAEDHLFVLDVTRAPFGRVVTVFCVHPHPAATAELKLSYSRLNISSRHHQCSEFKLECTDLSSALPADSKERFHLVLPRTVHGQDEGTIQIEALIGAISPSSARSSISTLDTRSSGIN</sequence>
<organism evidence="2 3">
    <name type="scientific">Eragrostis curvula</name>
    <name type="common">weeping love grass</name>
    <dbReference type="NCBI Taxonomy" id="38414"/>
    <lineage>
        <taxon>Eukaryota</taxon>
        <taxon>Viridiplantae</taxon>
        <taxon>Streptophyta</taxon>
        <taxon>Embryophyta</taxon>
        <taxon>Tracheophyta</taxon>
        <taxon>Spermatophyta</taxon>
        <taxon>Magnoliopsida</taxon>
        <taxon>Liliopsida</taxon>
        <taxon>Poales</taxon>
        <taxon>Poaceae</taxon>
        <taxon>PACMAD clade</taxon>
        <taxon>Chloridoideae</taxon>
        <taxon>Eragrostideae</taxon>
        <taxon>Eragrostidinae</taxon>
        <taxon>Eragrostis</taxon>
    </lineage>
</organism>
<comment type="caution">
    <text evidence="2">The sequence shown here is derived from an EMBL/GenBank/DDBJ whole genome shotgun (WGS) entry which is preliminary data.</text>
</comment>
<evidence type="ECO:0000313" key="2">
    <source>
        <dbReference type="EMBL" id="TVU17677.1"/>
    </source>
</evidence>
<dbReference type="Proteomes" id="UP000324897">
    <property type="component" value="Chromosome 7"/>
</dbReference>
<dbReference type="EMBL" id="RWGY01000029">
    <property type="protein sequence ID" value="TVU17677.1"/>
    <property type="molecule type" value="Genomic_DNA"/>
</dbReference>
<dbReference type="Gramene" id="TVU17677">
    <property type="protein sequence ID" value="TVU17677"/>
    <property type="gene ID" value="EJB05_33727"/>
</dbReference>
<evidence type="ECO:0000256" key="1">
    <source>
        <dbReference type="SAM" id="MobiDB-lite"/>
    </source>
</evidence>
<feature type="compositionally biased region" description="Basic and acidic residues" evidence="1">
    <location>
        <begin position="77"/>
        <end position="96"/>
    </location>
</feature>
<dbReference type="AlphaFoldDB" id="A0A5J9U2J4"/>
<evidence type="ECO:0000313" key="3">
    <source>
        <dbReference type="Proteomes" id="UP000324897"/>
    </source>
</evidence>